<gene>
    <name evidence="3" type="ORF">LJ656_25345</name>
</gene>
<comment type="caution">
    <text evidence="3">The sequence shown here is derived from an EMBL/GenBank/DDBJ whole genome shotgun (WGS) entry which is preliminary data.</text>
</comment>
<feature type="transmembrane region" description="Helical" evidence="2">
    <location>
        <begin position="18"/>
        <end position="35"/>
    </location>
</feature>
<feature type="region of interest" description="Disordered" evidence="1">
    <location>
        <begin position="63"/>
        <end position="122"/>
    </location>
</feature>
<organism evidence="3 4">
    <name type="scientific">Paraburkholderia sejongensis</name>
    <dbReference type="NCBI Taxonomy" id="2886946"/>
    <lineage>
        <taxon>Bacteria</taxon>
        <taxon>Pseudomonadati</taxon>
        <taxon>Pseudomonadota</taxon>
        <taxon>Betaproteobacteria</taxon>
        <taxon>Burkholderiales</taxon>
        <taxon>Burkholderiaceae</taxon>
        <taxon>Paraburkholderia</taxon>
    </lineage>
</organism>
<feature type="compositionally biased region" description="Polar residues" evidence="1">
    <location>
        <begin position="111"/>
        <end position="122"/>
    </location>
</feature>
<keyword evidence="2" id="KW-0472">Membrane</keyword>
<evidence type="ECO:0000256" key="1">
    <source>
        <dbReference type="SAM" id="MobiDB-lite"/>
    </source>
</evidence>
<keyword evidence="2" id="KW-1133">Transmembrane helix</keyword>
<name>A0ABS8K184_9BURK</name>
<feature type="compositionally biased region" description="Low complexity" evidence="1">
    <location>
        <begin position="91"/>
        <end position="110"/>
    </location>
</feature>
<evidence type="ECO:0000313" key="4">
    <source>
        <dbReference type="Proteomes" id="UP001431019"/>
    </source>
</evidence>
<proteinExistence type="predicted"/>
<accession>A0ABS8K184</accession>
<evidence type="ECO:0008006" key="5">
    <source>
        <dbReference type="Google" id="ProtNLM"/>
    </source>
</evidence>
<keyword evidence="4" id="KW-1185">Reference proteome</keyword>
<keyword evidence="2" id="KW-0812">Transmembrane</keyword>
<dbReference type="RefSeq" id="WP_230512268.1">
    <property type="nucleotide sequence ID" value="NZ_JAJITD010000014.1"/>
</dbReference>
<evidence type="ECO:0000256" key="2">
    <source>
        <dbReference type="SAM" id="Phobius"/>
    </source>
</evidence>
<dbReference type="Proteomes" id="UP001431019">
    <property type="component" value="Unassembled WGS sequence"/>
</dbReference>
<dbReference type="EMBL" id="JAJITD010000014">
    <property type="protein sequence ID" value="MCC8395914.1"/>
    <property type="molecule type" value="Genomic_DNA"/>
</dbReference>
<protein>
    <recommendedName>
        <fullName evidence="5">Transmembrane protein</fullName>
    </recommendedName>
</protein>
<evidence type="ECO:0000313" key="3">
    <source>
        <dbReference type="EMBL" id="MCC8395914.1"/>
    </source>
</evidence>
<reference evidence="3 4" key="1">
    <citation type="submission" date="2021-11" db="EMBL/GenBank/DDBJ databases">
        <authorList>
            <person name="Oh E.-T."/>
            <person name="Kim S.-B."/>
        </authorList>
    </citation>
    <scope>NUCLEOTIDE SEQUENCE [LARGE SCALE GENOMIC DNA]</scope>
    <source>
        <strain evidence="3 4">MMS20-SJTR3</strain>
    </source>
</reference>
<sequence>MPRDTTIIRRALFRRKNLSFVAWVAIGTGSVFLAVSLPLPAFGAFAVGACCAYAGRYARRRDMQPPLLGHDPQVASAVDATNEELPSVDTAAPSAAATAPAPAETPQQPENTEQTKNGTPVR</sequence>